<evidence type="ECO:0000313" key="2">
    <source>
        <dbReference type="EMBL" id="NUU74452.1"/>
    </source>
</evidence>
<keyword evidence="3" id="KW-1185">Reference proteome</keyword>
<evidence type="ECO:0000256" key="1">
    <source>
        <dbReference type="SAM" id="SignalP"/>
    </source>
</evidence>
<proteinExistence type="predicted"/>
<dbReference type="Proteomes" id="UP000526125">
    <property type="component" value="Unassembled WGS sequence"/>
</dbReference>
<protein>
    <recommendedName>
        <fullName evidence="4">DUF4367 domain-containing protein</fullName>
    </recommendedName>
</protein>
<name>A0A7Y6ES08_9BACL</name>
<feature type="chain" id="PRO_5039564666" description="DUF4367 domain-containing protein" evidence="1">
    <location>
        <begin position="20"/>
        <end position="167"/>
    </location>
</feature>
<accession>A0A7Y6ES08</accession>
<keyword evidence="1" id="KW-0732">Signal</keyword>
<dbReference type="EMBL" id="JABMCB010000146">
    <property type="protein sequence ID" value="NUU74452.1"/>
    <property type="molecule type" value="Genomic_DNA"/>
</dbReference>
<gene>
    <name evidence="2" type="ORF">HP552_04165</name>
</gene>
<dbReference type="AlphaFoldDB" id="A0A7Y6ES08"/>
<dbReference type="RefSeq" id="WP_175394366.1">
    <property type="nucleotide sequence ID" value="NZ_JABMCB010000146.1"/>
</dbReference>
<comment type="caution">
    <text evidence="2">The sequence shown here is derived from an EMBL/GenBank/DDBJ whole genome shotgun (WGS) entry which is preliminary data.</text>
</comment>
<reference evidence="2 3" key="1">
    <citation type="submission" date="2020-05" db="EMBL/GenBank/DDBJ databases">
        <title>Genome Sequencing of Type Strains.</title>
        <authorList>
            <person name="Lemaire J.F."/>
            <person name="Inderbitzin P."/>
            <person name="Gregorio O.A."/>
            <person name="Collins S.B."/>
            <person name="Wespe N."/>
            <person name="Knight-Connoni V."/>
        </authorList>
    </citation>
    <scope>NUCLEOTIDE SEQUENCE [LARGE SCALE GENOMIC DNA]</scope>
    <source>
        <strain evidence="2 3">LMG 21957</strain>
    </source>
</reference>
<sequence length="167" mass="18501">MKAVSKLLFLCMIPLLLSACLQNKESNQPINNSDLSPPVEISLEEAEANIPFEIKQPSIPFQVTQKSARILDTNGKFDAVEITYANTEEGLTLIIMITNSKADTPPNGKKGLKLTNGSQTWDQGNEHVSAIYWRNEGLTYSLVSGKNNNLEPLYDHQTLIKIANTIK</sequence>
<evidence type="ECO:0008006" key="4">
    <source>
        <dbReference type="Google" id="ProtNLM"/>
    </source>
</evidence>
<dbReference type="PROSITE" id="PS51257">
    <property type="entry name" value="PROKAR_LIPOPROTEIN"/>
    <property type="match status" value="1"/>
</dbReference>
<evidence type="ECO:0000313" key="3">
    <source>
        <dbReference type="Proteomes" id="UP000526125"/>
    </source>
</evidence>
<feature type="signal peptide" evidence="1">
    <location>
        <begin position="1"/>
        <end position="19"/>
    </location>
</feature>
<organism evidence="2 3">
    <name type="scientific">Paenibacillus xylanilyticus</name>
    <dbReference type="NCBI Taxonomy" id="248903"/>
    <lineage>
        <taxon>Bacteria</taxon>
        <taxon>Bacillati</taxon>
        <taxon>Bacillota</taxon>
        <taxon>Bacilli</taxon>
        <taxon>Bacillales</taxon>
        <taxon>Paenibacillaceae</taxon>
        <taxon>Paenibacillus</taxon>
    </lineage>
</organism>